<dbReference type="PROSITE" id="PS50850">
    <property type="entry name" value="MFS"/>
    <property type="match status" value="1"/>
</dbReference>
<evidence type="ECO:0000256" key="5">
    <source>
        <dbReference type="ARBA" id="ARBA00023136"/>
    </source>
</evidence>
<accession>A0A364L7P7</accession>
<dbReference type="GO" id="GO:0000297">
    <property type="term" value="F:spermine transmembrane transporter activity"/>
    <property type="evidence" value="ECO:0007669"/>
    <property type="project" value="TreeGrafter"/>
</dbReference>
<keyword evidence="5 7" id="KW-0472">Membrane</keyword>
<feature type="transmembrane region" description="Helical" evidence="7">
    <location>
        <begin position="279"/>
        <end position="298"/>
    </location>
</feature>
<keyword evidence="10" id="KW-1185">Reference proteome</keyword>
<proteinExistence type="inferred from homology"/>
<gene>
    <name evidence="9" type="ORF">BHQ10_007846</name>
</gene>
<dbReference type="InterPro" id="IPR036259">
    <property type="entry name" value="MFS_trans_sf"/>
</dbReference>
<feature type="transmembrane region" description="Helical" evidence="7">
    <location>
        <begin position="420"/>
        <end position="442"/>
    </location>
</feature>
<feature type="transmembrane region" description="Helical" evidence="7">
    <location>
        <begin position="360"/>
        <end position="379"/>
    </location>
</feature>
<feature type="transmembrane region" description="Helical" evidence="7">
    <location>
        <begin position="54"/>
        <end position="74"/>
    </location>
</feature>
<feature type="transmembrane region" description="Helical" evidence="7">
    <location>
        <begin position="318"/>
        <end position="340"/>
    </location>
</feature>
<dbReference type="Gene3D" id="1.20.1250.20">
    <property type="entry name" value="MFS general substrate transporter like domains"/>
    <property type="match status" value="1"/>
</dbReference>
<dbReference type="STRING" id="1196081.A0A364L7P7"/>
<evidence type="ECO:0000313" key="9">
    <source>
        <dbReference type="EMBL" id="RAO71834.1"/>
    </source>
</evidence>
<dbReference type="PANTHER" id="PTHR23502:SF182">
    <property type="entry name" value="POLYAMINE TRANSPORTER, PUTATIVE-RELATED"/>
    <property type="match status" value="1"/>
</dbReference>
<evidence type="ECO:0000259" key="8">
    <source>
        <dbReference type="PROSITE" id="PS50850"/>
    </source>
</evidence>
<comment type="similarity">
    <text evidence="2">Belongs to the major facilitator superfamily.</text>
</comment>
<feature type="region of interest" description="Disordered" evidence="6">
    <location>
        <begin position="1"/>
        <end position="27"/>
    </location>
</feature>
<dbReference type="InterPro" id="IPR011701">
    <property type="entry name" value="MFS"/>
</dbReference>
<dbReference type="GO" id="GO:0015606">
    <property type="term" value="F:spermidine transmembrane transporter activity"/>
    <property type="evidence" value="ECO:0007669"/>
    <property type="project" value="TreeGrafter"/>
</dbReference>
<evidence type="ECO:0000256" key="7">
    <source>
        <dbReference type="SAM" id="Phobius"/>
    </source>
</evidence>
<dbReference type="Proteomes" id="UP000249363">
    <property type="component" value="Unassembled WGS sequence"/>
</dbReference>
<feature type="transmembrane region" description="Helical" evidence="7">
    <location>
        <begin position="180"/>
        <end position="204"/>
    </location>
</feature>
<evidence type="ECO:0000256" key="6">
    <source>
        <dbReference type="SAM" id="MobiDB-lite"/>
    </source>
</evidence>
<feature type="domain" description="Major facilitator superfamily (MFS) profile" evidence="8">
    <location>
        <begin position="56"/>
        <end position="480"/>
    </location>
</feature>
<keyword evidence="4 7" id="KW-1133">Transmembrane helix</keyword>
<feature type="transmembrane region" description="Helical" evidence="7">
    <location>
        <begin position="122"/>
        <end position="140"/>
    </location>
</feature>
<evidence type="ECO:0000256" key="2">
    <source>
        <dbReference type="ARBA" id="ARBA00008335"/>
    </source>
</evidence>
<dbReference type="FunFam" id="1.20.1250.20:FF:000082">
    <property type="entry name" value="MFS multidrug transporter, putative"/>
    <property type="match status" value="1"/>
</dbReference>
<dbReference type="EMBL" id="MIKG01000017">
    <property type="protein sequence ID" value="RAO71834.1"/>
    <property type="molecule type" value="Genomic_DNA"/>
</dbReference>
<protein>
    <recommendedName>
        <fullName evidence="8">Major facilitator superfamily (MFS) profile domain-containing protein</fullName>
    </recommendedName>
</protein>
<dbReference type="GO" id="GO:0005886">
    <property type="term" value="C:plasma membrane"/>
    <property type="evidence" value="ECO:0007669"/>
    <property type="project" value="UniProtKB-SubCell"/>
</dbReference>
<evidence type="ECO:0000256" key="1">
    <source>
        <dbReference type="ARBA" id="ARBA00004651"/>
    </source>
</evidence>
<dbReference type="AlphaFoldDB" id="A0A364L7P7"/>
<dbReference type="Pfam" id="PF07690">
    <property type="entry name" value="MFS_1"/>
    <property type="match status" value="1"/>
</dbReference>
<dbReference type="PANTHER" id="PTHR23502">
    <property type="entry name" value="MAJOR FACILITATOR SUPERFAMILY"/>
    <property type="match status" value="1"/>
</dbReference>
<name>A0A364L7P7_TALAM</name>
<dbReference type="SUPFAM" id="SSF103473">
    <property type="entry name" value="MFS general substrate transporter"/>
    <property type="match status" value="1"/>
</dbReference>
<evidence type="ECO:0000256" key="3">
    <source>
        <dbReference type="ARBA" id="ARBA00022692"/>
    </source>
</evidence>
<reference evidence="9 10" key="1">
    <citation type="journal article" date="2017" name="Biotechnol. Biofuels">
        <title>Differential beta-glucosidase expression as a function of carbon source availability in Talaromyces amestolkiae: a genomic and proteomic approach.</title>
        <authorList>
            <person name="de Eugenio L.I."/>
            <person name="Mendez-Liter J.A."/>
            <person name="Nieto-Dominguez M."/>
            <person name="Alonso L."/>
            <person name="Gil-Munoz J."/>
            <person name="Barriuso J."/>
            <person name="Prieto A."/>
            <person name="Martinez M.J."/>
        </authorList>
    </citation>
    <scope>NUCLEOTIDE SEQUENCE [LARGE SCALE GENOMIC DNA]</scope>
    <source>
        <strain evidence="9 10">CIB</strain>
    </source>
</reference>
<feature type="transmembrane region" description="Helical" evidence="7">
    <location>
        <begin position="210"/>
        <end position="229"/>
    </location>
</feature>
<dbReference type="GeneID" id="63797061"/>
<feature type="transmembrane region" description="Helical" evidence="7">
    <location>
        <begin position="146"/>
        <end position="168"/>
    </location>
</feature>
<dbReference type="InterPro" id="IPR020846">
    <property type="entry name" value="MFS_dom"/>
</dbReference>
<evidence type="ECO:0000256" key="4">
    <source>
        <dbReference type="ARBA" id="ARBA00022989"/>
    </source>
</evidence>
<feature type="transmembrane region" description="Helical" evidence="7">
    <location>
        <begin position="86"/>
        <end position="110"/>
    </location>
</feature>
<feature type="transmembrane region" description="Helical" evidence="7">
    <location>
        <begin position="385"/>
        <end position="408"/>
    </location>
</feature>
<keyword evidence="3 7" id="KW-0812">Transmembrane</keyword>
<sequence length="486" mass="53184">MATLAEKDDTEDIRSVPVSGNTEQGQIPADKLDDLLGWDTAVENPLNWPTWRKMVLLAAMASSAITASISSSIVSPAHTAFMQEFHINSTVAVLPITLYTFALGFGPVLGGPLSETVGRYPVYLGSIICGSAFTIGTGFSRNFGELLFFRFMAGFSWASILAVGPGSMSETFHPKARGPVSAIFILNPFLGPGLGPVIGAFAVTGKSWRWSQWAVLFFAALTLFLTLFAKETFHPILKRRLAKKRGLEVPEKPRAMARIQQFAVVGLLRPIRMLFLEPIVSFTCLYVSCAFGTLYGFFTAVPYTFITVYGFTIDQYGLVFLSIPIGCVFGIITVILCDIFIYRKQIPKHPPHSVPPEYRLFPAMIGSFGLPLGLFWFGWTAKGDISWAVPAAAIISFAFGNICVFVSTVQYITDAYHGNVVASAASANSLARYTFSGVFPLFTTQMYKGLGIDWASSLLGFVTLALLPIPWVFFKFGPSLRAKSRY</sequence>
<dbReference type="CDD" id="cd17323">
    <property type="entry name" value="MFS_Tpo1_MDR_like"/>
    <property type="match status" value="1"/>
</dbReference>
<dbReference type="RefSeq" id="XP_040736349.1">
    <property type="nucleotide sequence ID" value="XM_040880586.1"/>
</dbReference>
<comment type="subcellular location">
    <subcellularLocation>
        <location evidence="1">Cell membrane</location>
        <topology evidence="1">Multi-pass membrane protein</topology>
    </subcellularLocation>
</comment>
<feature type="transmembrane region" description="Helical" evidence="7">
    <location>
        <begin position="454"/>
        <end position="474"/>
    </location>
</feature>
<evidence type="ECO:0000313" key="10">
    <source>
        <dbReference type="Proteomes" id="UP000249363"/>
    </source>
</evidence>
<dbReference type="OrthoDB" id="3936150at2759"/>
<comment type="caution">
    <text evidence="9">The sequence shown here is derived from an EMBL/GenBank/DDBJ whole genome shotgun (WGS) entry which is preliminary data.</text>
</comment>
<organism evidence="9 10">
    <name type="scientific">Talaromyces amestolkiae</name>
    <dbReference type="NCBI Taxonomy" id="1196081"/>
    <lineage>
        <taxon>Eukaryota</taxon>
        <taxon>Fungi</taxon>
        <taxon>Dikarya</taxon>
        <taxon>Ascomycota</taxon>
        <taxon>Pezizomycotina</taxon>
        <taxon>Eurotiomycetes</taxon>
        <taxon>Eurotiomycetidae</taxon>
        <taxon>Eurotiales</taxon>
        <taxon>Trichocomaceae</taxon>
        <taxon>Talaromyces</taxon>
        <taxon>Talaromyces sect. Talaromyces</taxon>
    </lineage>
</organism>